<comment type="caution">
    <text evidence="8">The sequence shown here is derived from an EMBL/GenBank/DDBJ whole genome shotgun (WGS) entry which is preliminary data.</text>
</comment>
<comment type="subcellular location">
    <subcellularLocation>
        <location evidence="1">Mitochondrion</location>
    </subcellularLocation>
</comment>
<keyword evidence="4 6" id="KW-0949">S-adenosyl-L-methionine</keyword>
<name>A0A8S3YF34_9EUPU</name>
<keyword evidence="2 6" id="KW-0489">Methyltransferase</keyword>
<gene>
    <name evidence="8" type="ORF">CUNI_LOCUS1391</name>
</gene>
<dbReference type="GO" id="GO:0005759">
    <property type="term" value="C:mitochondrial matrix"/>
    <property type="evidence" value="ECO:0007669"/>
    <property type="project" value="TreeGrafter"/>
</dbReference>
<keyword evidence="3 6" id="KW-0808">Transferase</keyword>
<keyword evidence="7" id="KW-0698">rRNA processing</keyword>
<dbReference type="EMBL" id="CAJHNH020000170">
    <property type="protein sequence ID" value="CAG5115833.1"/>
    <property type="molecule type" value="Genomic_DNA"/>
</dbReference>
<evidence type="ECO:0000313" key="9">
    <source>
        <dbReference type="Proteomes" id="UP000678393"/>
    </source>
</evidence>
<sequence length="185" mass="21410">VAERIIAPPKSEYRCRLSIMCQYLCDVKLKFTIPGKAFVPPPEVDVGVVKFVPLKEPRIRQPFPLVEKVSRHLFHLPNKFIIKSVRTLFPLEREDLCCELMELCQLKPEMPAYELSVEDVGKLCDAYARIVEREPDILTYDFRTKTNAKIRKNKDYIISAFENKILNGDLDTEQFSTESSVNTQN</sequence>
<dbReference type="InterPro" id="IPR023165">
    <property type="entry name" value="rRNA_Ade_diMease-like_C"/>
</dbReference>
<keyword evidence="5 6" id="KW-0694">RNA-binding</keyword>
<accession>A0A8S3YF34</accession>
<dbReference type="Pfam" id="PF00398">
    <property type="entry name" value="RrnaAD"/>
    <property type="match status" value="1"/>
</dbReference>
<dbReference type="PANTHER" id="PTHR11727">
    <property type="entry name" value="DIMETHYLADENOSINE TRANSFERASE"/>
    <property type="match status" value="1"/>
</dbReference>
<feature type="non-terminal residue" evidence="8">
    <location>
        <position position="1"/>
    </location>
</feature>
<dbReference type="Proteomes" id="UP000678393">
    <property type="component" value="Unassembled WGS sequence"/>
</dbReference>
<dbReference type="PROSITE" id="PS51689">
    <property type="entry name" value="SAM_RNA_A_N6_MT"/>
    <property type="match status" value="1"/>
</dbReference>
<evidence type="ECO:0000256" key="1">
    <source>
        <dbReference type="ARBA" id="ARBA00004173"/>
    </source>
</evidence>
<evidence type="ECO:0000256" key="5">
    <source>
        <dbReference type="ARBA" id="ARBA00022884"/>
    </source>
</evidence>
<dbReference type="GO" id="GO:0034246">
    <property type="term" value="F:mitochondrial transcription factor activity"/>
    <property type="evidence" value="ECO:0007669"/>
    <property type="project" value="TreeGrafter"/>
</dbReference>
<reference evidence="8" key="1">
    <citation type="submission" date="2021-04" db="EMBL/GenBank/DDBJ databases">
        <authorList>
            <consortium name="Molecular Ecology Group"/>
        </authorList>
    </citation>
    <scope>NUCLEOTIDE SEQUENCE</scope>
</reference>
<dbReference type="InterPro" id="IPR001737">
    <property type="entry name" value="KsgA/Erm"/>
</dbReference>
<dbReference type="GO" id="GO:0003723">
    <property type="term" value="F:RNA binding"/>
    <property type="evidence" value="ECO:0007669"/>
    <property type="project" value="UniProtKB-UniRule"/>
</dbReference>
<feature type="binding site" evidence="6">
    <location>
        <position position="1"/>
    </location>
    <ligand>
        <name>S-adenosyl-L-methionine</name>
        <dbReference type="ChEBI" id="CHEBI:59789"/>
    </ligand>
</feature>
<dbReference type="EC" id="2.1.1.-" evidence="7"/>
<protein>
    <recommendedName>
        <fullName evidence="7">rRNA adenine N(6)-methyltransferase</fullName>
        <ecNumber evidence="7">2.1.1.-</ecNumber>
    </recommendedName>
</protein>
<comment type="caution">
    <text evidence="6">Lacks conserved residue(s) required for the propagation of feature annotation.</text>
</comment>
<dbReference type="GO" id="GO:0000179">
    <property type="term" value="F:rRNA (adenine-N6,N6-)-dimethyltransferase activity"/>
    <property type="evidence" value="ECO:0007669"/>
    <property type="project" value="UniProtKB-UniRule"/>
</dbReference>
<dbReference type="Gene3D" id="1.10.8.100">
    <property type="entry name" value="Ribosomal RNA adenine dimethylase-like, domain 2"/>
    <property type="match status" value="1"/>
</dbReference>
<dbReference type="InterPro" id="IPR029063">
    <property type="entry name" value="SAM-dependent_MTases_sf"/>
</dbReference>
<dbReference type="SUPFAM" id="SSF53335">
    <property type="entry name" value="S-adenosyl-L-methionine-dependent methyltransferases"/>
    <property type="match status" value="1"/>
</dbReference>
<dbReference type="PANTHER" id="PTHR11727:SF17">
    <property type="entry name" value="DIMETHYLADENOSINE TRANSFERASE 1, MITOCHONDRIAL"/>
    <property type="match status" value="1"/>
</dbReference>
<dbReference type="Gene3D" id="3.40.50.150">
    <property type="entry name" value="Vaccinia Virus protein VP39"/>
    <property type="match status" value="1"/>
</dbReference>
<evidence type="ECO:0000313" key="8">
    <source>
        <dbReference type="EMBL" id="CAG5115833.1"/>
    </source>
</evidence>
<evidence type="ECO:0000256" key="2">
    <source>
        <dbReference type="ARBA" id="ARBA00022603"/>
    </source>
</evidence>
<dbReference type="OrthoDB" id="16079at2759"/>
<evidence type="ECO:0000256" key="7">
    <source>
        <dbReference type="RuleBase" id="RU362106"/>
    </source>
</evidence>
<evidence type="ECO:0000256" key="3">
    <source>
        <dbReference type="ARBA" id="ARBA00022679"/>
    </source>
</evidence>
<organism evidence="8 9">
    <name type="scientific">Candidula unifasciata</name>
    <dbReference type="NCBI Taxonomy" id="100452"/>
    <lineage>
        <taxon>Eukaryota</taxon>
        <taxon>Metazoa</taxon>
        <taxon>Spiralia</taxon>
        <taxon>Lophotrochozoa</taxon>
        <taxon>Mollusca</taxon>
        <taxon>Gastropoda</taxon>
        <taxon>Heterobranchia</taxon>
        <taxon>Euthyneura</taxon>
        <taxon>Panpulmonata</taxon>
        <taxon>Eupulmonata</taxon>
        <taxon>Stylommatophora</taxon>
        <taxon>Helicina</taxon>
        <taxon>Helicoidea</taxon>
        <taxon>Geomitridae</taxon>
        <taxon>Candidula</taxon>
    </lineage>
</organism>
<dbReference type="AlphaFoldDB" id="A0A8S3YF34"/>
<comment type="similarity">
    <text evidence="6 7">Belongs to the class I-like SAM-binding methyltransferase superfamily. rRNA adenine N(6)-methyltransferase family.</text>
</comment>
<proteinExistence type="inferred from homology"/>
<keyword evidence="9" id="KW-1185">Reference proteome</keyword>
<evidence type="ECO:0000256" key="6">
    <source>
        <dbReference type="PROSITE-ProRule" id="PRU01026"/>
    </source>
</evidence>
<evidence type="ECO:0000256" key="4">
    <source>
        <dbReference type="ARBA" id="ARBA00022691"/>
    </source>
</evidence>
<dbReference type="GO" id="GO:0006391">
    <property type="term" value="P:transcription initiation at mitochondrial promoter"/>
    <property type="evidence" value="ECO:0007669"/>
    <property type="project" value="TreeGrafter"/>
</dbReference>